<dbReference type="HAMAP" id="MF_01369_B">
    <property type="entry name" value="Ribosomal_uL23_B"/>
    <property type="match status" value="1"/>
</dbReference>
<dbReference type="InterPro" id="IPR012677">
    <property type="entry name" value="Nucleotide-bd_a/b_plait_sf"/>
</dbReference>
<dbReference type="Gene3D" id="3.30.70.330">
    <property type="match status" value="1"/>
</dbReference>
<reference evidence="9" key="1">
    <citation type="submission" date="2015-03" db="EMBL/GenBank/DDBJ databases">
        <authorList>
            <person name="Nijsse Bart"/>
        </authorList>
    </citation>
    <scope>NUCLEOTIDE SEQUENCE [LARGE SCALE GENOMIC DNA]</scope>
</reference>
<keyword evidence="2 6" id="KW-0699">rRNA-binding</keyword>
<dbReference type="SUPFAM" id="SSF54189">
    <property type="entry name" value="Ribosomal proteins S24e, L23 and L15e"/>
    <property type="match status" value="1"/>
</dbReference>
<evidence type="ECO:0000313" key="8">
    <source>
        <dbReference type="EMBL" id="CQR71612.1"/>
    </source>
</evidence>
<comment type="subunit">
    <text evidence="6">Part of the 50S ribosomal subunit. Contacts protein L29, and trigger factor when it is bound to the ribosome.</text>
</comment>
<keyword evidence="4 6" id="KW-0689">Ribosomal protein</keyword>
<organism evidence="8 9">
    <name type="scientific">Sporomusa ovata</name>
    <dbReference type="NCBI Taxonomy" id="2378"/>
    <lineage>
        <taxon>Bacteria</taxon>
        <taxon>Bacillati</taxon>
        <taxon>Bacillota</taxon>
        <taxon>Negativicutes</taxon>
        <taxon>Selenomonadales</taxon>
        <taxon>Sporomusaceae</taxon>
        <taxon>Sporomusa</taxon>
    </lineage>
</organism>
<protein>
    <recommendedName>
        <fullName evidence="6">Large ribosomal subunit protein uL23</fullName>
    </recommendedName>
</protein>
<gene>
    <name evidence="6" type="primary">rplW</name>
    <name evidence="8" type="ORF">SpAn4DRAFT_3478</name>
</gene>
<dbReference type="InterPro" id="IPR013025">
    <property type="entry name" value="Ribosomal_uL23-like"/>
</dbReference>
<dbReference type="NCBIfam" id="NF004359">
    <property type="entry name" value="PRK05738.1-3"/>
    <property type="match status" value="1"/>
</dbReference>
<dbReference type="AlphaFoldDB" id="A0A0U1KVZ9"/>
<keyword evidence="3 6" id="KW-0694">RNA-binding</keyword>
<dbReference type="FunFam" id="3.30.70.330:FF:000001">
    <property type="entry name" value="50S ribosomal protein L23"/>
    <property type="match status" value="1"/>
</dbReference>
<keyword evidence="9" id="KW-1185">Reference proteome</keyword>
<dbReference type="GO" id="GO:1990904">
    <property type="term" value="C:ribonucleoprotein complex"/>
    <property type="evidence" value="ECO:0007669"/>
    <property type="project" value="UniProtKB-KW"/>
</dbReference>
<evidence type="ECO:0000256" key="2">
    <source>
        <dbReference type="ARBA" id="ARBA00022730"/>
    </source>
</evidence>
<name>A0A0U1KVZ9_9FIRM</name>
<dbReference type="GO" id="GO:0006412">
    <property type="term" value="P:translation"/>
    <property type="evidence" value="ECO:0007669"/>
    <property type="project" value="UniProtKB-UniRule"/>
</dbReference>
<evidence type="ECO:0000256" key="6">
    <source>
        <dbReference type="HAMAP-Rule" id="MF_01369"/>
    </source>
</evidence>
<dbReference type="InterPro" id="IPR001014">
    <property type="entry name" value="Ribosomal_uL23_CS"/>
</dbReference>
<dbReference type="Pfam" id="PF00276">
    <property type="entry name" value="Ribosomal_L23"/>
    <property type="match status" value="1"/>
</dbReference>
<evidence type="ECO:0000256" key="3">
    <source>
        <dbReference type="ARBA" id="ARBA00022884"/>
    </source>
</evidence>
<dbReference type="NCBIfam" id="NF004363">
    <property type="entry name" value="PRK05738.2-4"/>
    <property type="match status" value="1"/>
</dbReference>
<keyword evidence="5 6" id="KW-0687">Ribonucleoprotein</keyword>
<evidence type="ECO:0000256" key="7">
    <source>
        <dbReference type="RuleBase" id="RU003934"/>
    </source>
</evidence>
<accession>A0A0U1KVZ9</accession>
<dbReference type="PANTHER" id="PTHR11620">
    <property type="entry name" value="60S RIBOSOMAL PROTEIN L23A"/>
    <property type="match status" value="1"/>
</dbReference>
<comment type="similarity">
    <text evidence="1 6 7">Belongs to the universal ribosomal protein uL23 family.</text>
</comment>
<evidence type="ECO:0000256" key="5">
    <source>
        <dbReference type="ARBA" id="ARBA00023274"/>
    </source>
</evidence>
<evidence type="ECO:0000256" key="4">
    <source>
        <dbReference type="ARBA" id="ARBA00022980"/>
    </source>
</evidence>
<dbReference type="GO" id="GO:0019843">
    <property type="term" value="F:rRNA binding"/>
    <property type="evidence" value="ECO:0007669"/>
    <property type="project" value="UniProtKB-UniRule"/>
</dbReference>
<dbReference type="Proteomes" id="UP000049855">
    <property type="component" value="Unassembled WGS sequence"/>
</dbReference>
<dbReference type="InterPro" id="IPR012678">
    <property type="entry name" value="Ribosomal_uL23/eL15/eS24_sf"/>
</dbReference>
<dbReference type="GO" id="GO:0005840">
    <property type="term" value="C:ribosome"/>
    <property type="evidence" value="ECO:0007669"/>
    <property type="project" value="UniProtKB-KW"/>
</dbReference>
<comment type="function">
    <text evidence="6">One of the early assembly proteins it binds 23S rRNA. One of the proteins that surrounds the polypeptide exit tunnel on the outside of the ribosome. Forms the main docking site for trigger factor binding to the ribosome.</text>
</comment>
<dbReference type="EMBL" id="CTRP01000005">
    <property type="protein sequence ID" value="CQR71612.1"/>
    <property type="molecule type" value="Genomic_DNA"/>
</dbReference>
<dbReference type="GO" id="GO:0003735">
    <property type="term" value="F:structural constituent of ribosome"/>
    <property type="evidence" value="ECO:0007669"/>
    <property type="project" value="InterPro"/>
</dbReference>
<dbReference type="PROSITE" id="PS00050">
    <property type="entry name" value="RIBOSOMAL_L23"/>
    <property type="match status" value="1"/>
</dbReference>
<dbReference type="NCBIfam" id="NF004366">
    <property type="entry name" value="PRK05738.3-2"/>
    <property type="match status" value="1"/>
</dbReference>
<sequence length="96" mass="10971">MMANPRDILLRPYITEKTNALMAENKYTFIVPLTANKVEVRQAVEQIFKVKVLNVNTIRVMGKTKRMGKNIGKRSDFKKAIVKLAAGERIEFFEGV</sequence>
<evidence type="ECO:0000313" key="9">
    <source>
        <dbReference type="Proteomes" id="UP000049855"/>
    </source>
</evidence>
<evidence type="ECO:0000256" key="1">
    <source>
        <dbReference type="ARBA" id="ARBA00006700"/>
    </source>
</evidence>
<proteinExistence type="inferred from homology"/>